<feature type="region of interest" description="Disordered" evidence="7">
    <location>
        <begin position="1005"/>
        <end position="1030"/>
    </location>
</feature>
<feature type="region of interest" description="Disordered" evidence="7">
    <location>
        <begin position="1083"/>
        <end position="1148"/>
    </location>
</feature>
<feature type="compositionally biased region" description="Basic and acidic residues" evidence="7">
    <location>
        <begin position="893"/>
        <end position="902"/>
    </location>
</feature>
<feature type="compositionally biased region" description="Basic residues" evidence="7">
    <location>
        <begin position="1009"/>
        <end position="1027"/>
    </location>
</feature>
<evidence type="ECO:0000256" key="4">
    <source>
        <dbReference type="ARBA" id="ARBA00022989"/>
    </source>
</evidence>
<feature type="transmembrane region" description="Helical" evidence="6">
    <location>
        <begin position="654"/>
        <end position="673"/>
    </location>
</feature>
<comment type="caution">
    <text evidence="6">Lacks conserved residue(s) required for the propagation of feature annotation.</text>
</comment>
<evidence type="ECO:0000313" key="9">
    <source>
        <dbReference type="EMBL" id="CAH2098207.1"/>
    </source>
</evidence>
<feature type="transmembrane region" description="Helical" evidence="6">
    <location>
        <begin position="685"/>
        <end position="707"/>
    </location>
</feature>
<feature type="domain" description="Anoctamin transmembrane" evidence="8">
    <location>
        <begin position="250"/>
        <end position="720"/>
    </location>
</feature>
<feature type="compositionally biased region" description="Low complexity" evidence="7">
    <location>
        <begin position="1106"/>
        <end position="1125"/>
    </location>
</feature>
<comment type="subcellular location">
    <subcellularLocation>
        <location evidence="1 6">Membrane</location>
        <topology evidence="1 6">Multi-pass membrane protein</topology>
    </subcellularLocation>
</comment>
<evidence type="ECO:0000256" key="5">
    <source>
        <dbReference type="ARBA" id="ARBA00023136"/>
    </source>
</evidence>
<organism evidence="9 10">
    <name type="scientific">Euphydryas editha</name>
    <name type="common">Edith's checkerspot</name>
    <dbReference type="NCBI Taxonomy" id="104508"/>
    <lineage>
        <taxon>Eukaryota</taxon>
        <taxon>Metazoa</taxon>
        <taxon>Ecdysozoa</taxon>
        <taxon>Arthropoda</taxon>
        <taxon>Hexapoda</taxon>
        <taxon>Insecta</taxon>
        <taxon>Pterygota</taxon>
        <taxon>Neoptera</taxon>
        <taxon>Endopterygota</taxon>
        <taxon>Lepidoptera</taxon>
        <taxon>Glossata</taxon>
        <taxon>Ditrysia</taxon>
        <taxon>Papilionoidea</taxon>
        <taxon>Nymphalidae</taxon>
        <taxon>Nymphalinae</taxon>
        <taxon>Euphydryas</taxon>
    </lineage>
</organism>
<feature type="transmembrane region" description="Helical" evidence="6">
    <location>
        <begin position="372"/>
        <end position="391"/>
    </location>
</feature>
<gene>
    <name evidence="9" type="ORF">EEDITHA_LOCUS13348</name>
</gene>
<feature type="compositionally biased region" description="Polar residues" evidence="7">
    <location>
        <begin position="878"/>
        <end position="891"/>
    </location>
</feature>
<feature type="compositionally biased region" description="Basic and acidic residues" evidence="7">
    <location>
        <begin position="553"/>
        <end position="564"/>
    </location>
</feature>
<evidence type="ECO:0000256" key="1">
    <source>
        <dbReference type="ARBA" id="ARBA00004141"/>
    </source>
</evidence>
<dbReference type="PANTHER" id="PTHR12308:SF51">
    <property type="entry name" value="ANOCTAMIN-8"/>
    <property type="match status" value="1"/>
</dbReference>
<keyword evidence="4 6" id="KW-1133">Transmembrane helix</keyword>
<feature type="region of interest" description="Disordered" evidence="7">
    <location>
        <begin position="535"/>
        <end position="565"/>
    </location>
</feature>
<dbReference type="InterPro" id="IPR049452">
    <property type="entry name" value="Anoctamin_TM"/>
</dbReference>
<feature type="compositionally biased region" description="Low complexity" evidence="7">
    <location>
        <begin position="749"/>
        <end position="762"/>
    </location>
</feature>
<feature type="region of interest" description="Disordered" evidence="7">
    <location>
        <begin position="863"/>
        <end position="908"/>
    </location>
</feature>
<feature type="transmembrane region" description="Helical" evidence="6">
    <location>
        <begin position="261"/>
        <end position="284"/>
    </location>
</feature>
<feature type="compositionally biased region" description="Basic residues" evidence="7">
    <location>
        <begin position="1087"/>
        <end position="1105"/>
    </location>
</feature>
<sequence>MEGNSCGIGNHEKEENESSSHSSPQEHKSFAEFAKDKLDSAGRELRRRLPMAGQLGAHLIHPRRLLLHSTPTQQTDVVLIFPKGLPDSMLLWLLQKLRGSRPRLRVCVRQHASSQCSAFYITADDDVLLQTAEEVHLPKLLKPEFGGGYKEFTVRDMHCFQKGSSAAELLNSQERGALVKHVLESARAEPGDEHALEPALTLRPGQSIVPACVSRGVVAGMFPLHERTALENLRKKWVKTFFSPQPLDEISEYFGVKIAMYFAWLGHYTQSLTVPAVVGFIFWVWLGTANDYWKDIAYVLFSLFNVLWACVYLETWKRYSNVLAYRWGTLDQRDELLVEPRPLFQGEMGISEVTGRPEPQYAAWRRRVWRHAVSLPLMLLCLAVAGLATFALLRTQDWWEDTIFYFSWIPRAFLAILIAVEEEVYARIARWLNDKENYRLETKYENHLILKIALFQFVNSFMSLFYIAFYLQDMDKLKEQLAVLLITRQIIGNLKESALPYLIENLRLAKICFDVFGALSPSKIPTSTQLNELFEKKTSSSGEPPEMLINGGTDKDKDERRDSDSMVGQKIIHQAELESQLFKYEGTFAEYLEMLTQLGHVVLFSAAFPLAALCALLNNACEVRADAFKLCHVAQRPFGERVSSIGSWQHAMEAMVAVAVLVNCALIGLSGPVHRLLPDATPAQTVLVIVALEHVVLVIVLCLRVAIPEIPGWLATEMAKTEFQRREAIKNAHAPLLSEGTSQDDVRPSCRSTPRTVTPTTPKQSEKPVDKKRINIGKIPEIPPFRPKAASVTEPVVTTGSLQMLQDVSPTKPIRRKDGTPGAPLSLLGVRGLRDEPLHRSAHCIPHPTQHRPLVNPTLQELASSVSAGGSEPDLNAVPSTAPSMDTSATSSEDDKPKDKSSRSRARAALVKRVRSVAVFSLGLRKAREAAAAADKHSPHTPERPQATPVRVRPFPSHRASSLSLSLSLGRGGRQALAAHAGAAAGHARTCPSVSLAPRALSLSLSLSRPRRPTSTRRTRRSGRRPRPYVSVRVPRTARPLSLSLSLGRGGRQALAAHAGAAAGHARTCPSVSLAPRVLSLSLSLSRPRRPTSTRRTRRSGRRPRPYVSVRIPRTARLSLSLSLSRPRRPTSTRRTRRSGRRPRPYVSVRVPRTARPLSLSLSLGRGGRQALAAHAGAAAGHARRGGRQALAAHAGAAAGHARTCPSVSLAPRASLSLSLSLGRGGRQALAAHAGAAAGHARTCPSVSLAPRVLSLSLSLSQAAAADKHTPYTPERPQATPGPPAPMLGGELSLIPIEQLIQVEDVKPRPST</sequence>
<keyword evidence="3 6" id="KW-0812">Transmembrane</keyword>
<feature type="transmembrane region" description="Helical" evidence="6">
    <location>
        <begin position="448"/>
        <end position="471"/>
    </location>
</feature>
<feature type="transmembrane region" description="Helical" evidence="6">
    <location>
        <begin position="296"/>
        <end position="313"/>
    </location>
</feature>
<keyword evidence="10" id="KW-1185">Reference proteome</keyword>
<evidence type="ECO:0000259" key="8">
    <source>
        <dbReference type="Pfam" id="PF04547"/>
    </source>
</evidence>
<evidence type="ECO:0000256" key="6">
    <source>
        <dbReference type="RuleBase" id="RU280814"/>
    </source>
</evidence>
<dbReference type="GO" id="GO:0005886">
    <property type="term" value="C:plasma membrane"/>
    <property type="evidence" value="ECO:0007669"/>
    <property type="project" value="TreeGrafter"/>
</dbReference>
<dbReference type="InterPro" id="IPR007632">
    <property type="entry name" value="Anoctamin"/>
</dbReference>
<reference evidence="9" key="1">
    <citation type="submission" date="2022-03" db="EMBL/GenBank/DDBJ databases">
        <authorList>
            <person name="Tunstrom K."/>
        </authorList>
    </citation>
    <scope>NUCLEOTIDE SEQUENCE</scope>
</reference>
<dbReference type="PANTHER" id="PTHR12308">
    <property type="entry name" value="ANOCTAMIN"/>
    <property type="match status" value="1"/>
</dbReference>
<comment type="caution">
    <text evidence="9">The sequence shown here is derived from an EMBL/GenBank/DDBJ whole genome shotgun (WGS) entry which is preliminary data.</text>
</comment>
<feature type="region of interest" description="Disordered" evidence="7">
    <location>
        <begin position="734"/>
        <end position="769"/>
    </location>
</feature>
<feature type="region of interest" description="Disordered" evidence="7">
    <location>
        <begin position="1266"/>
        <end position="1288"/>
    </location>
</feature>
<dbReference type="EMBL" id="CAKOGL010000019">
    <property type="protein sequence ID" value="CAH2098207.1"/>
    <property type="molecule type" value="Genomic_DNA"/>
</dbReference>
<dbReference type="GO" id="GO:0005254">
    <property type="term" value="F:chloride channel activity"/>
    <property type="evidence" value="ECO:0007669"/>
    <property type="project" value="TreeGrafter"/>
</dbReference>
<protein>
    <recommendedName>
        <fullName evidence="6">Anoctamin</fullName>
    </recommendedName>
</protein>
<proteinExistence type="inferred from homology"/>
<evidence type="ECO:0000313" key="10">
    <source>
        <dbReference type="Proteomes" id="UP001153954"/>
    </source>
</evidence>
<keyword evidence="5 6" id="KW-0472">Membrane</keyword>
<feature type="compositionally biased region" description="Basic and acidic residues" evidence="7">
    <location>
        <begin position="10"/>
        <end position="30"/>
    </location>
</feature>
<dbReference type="Pfam" id="PF04547">
    <property type="entry name" value="Anoctamin"/>
    <property type="match status" value="1"/>
</dbReference>
<feature type="region of interest" description="Disordered" evidence="7">
    <location>
        <begin position="931"/>
        <end position="957"/>
    </location>
</feature>
<feature type="region of interest" description="Disordered" evidence="7">
    <location>
        <begin position="1"/>
        <end position="30"/>
    </location>
</feature>
<accession>A0AAU9UJF4</accession>
<evidence type="ECO:0000256" key="2">
    <source>
        <dbReference type="ARBA" id="ARBA00009671"/>
    </source>
</evidence>
<feature type="compositionally biased region" description="Basic and acidic residues" evidence="7">
    <location>
        <begin position="931"/>
        <end position="943"/>
    </location>
</feature>
<comment type="similarity">
    <text evidence="2 6">Belongs to the anoctamin family.</text>
</comment>
<feature type="transmembrane region" description="Helical" evidence="6">
    <location>
        <begin position="403"/>
        <end position="420"/>
    </location>
</feature>
<name>A0AAU9UJF4_EUPED</name>
<feature type="compositionally biased region" description="Basic residues" evidence="7">
    <location>
        <begin position="1126"/>
        <end position="1144"/>
    </location>
</feature>
<dbReference type="Proteomes" id="UP001153954">
    <property type="component" value="Unassembled WGS sequence"/>
</dbReference>
<evidence type="ECO:0000256" key="7">
    <source>
        <dbReference type="SAM" id="MobiDB-lite"/>
    </source>
</evidence>
<evidence type="ECO:0000256" key="3">
    <source>
        <dbReference type="ARBA" id="ARBA00022692"/>
    </source>
</evidence>